<keyword evidence="2" id="KW-1185">Reference proteome</keyword>
<protein>
    <submittedName>
        <fullName evidence="1">Copia protein</fullName>
    </submittedName>
</protein>
<dbReference type="AlphaFoldDB" id="A0A151UA48"/>
<dbReference type="PANTHER" id="PTHR11439:SF498">
    <property type="entry name" value="DNAK FAMILY PROTEIN"/>
    <property type="match status" value="1"/>
</dbReference>
<dbReference type="CDD" id="cd09272">
    <property type="entry name" value="RNase_HI_RT_Ty1"/>
    <property type="match status" value="1"/>
</dbReference>
<reference evidence="1 2" key="1">
    <citation type="journal article" date="2012" name="Nat. Biotechnol.">
        <title>Draft genome sequence of pigeonpea (Cajanus cajan), an orphan legume crop of resource-poor farmers.</title>
        <authorList>
            <person name="Varshney R.K."/>
            <person name="Chen W."/>
            <person name="Li Y."/>
            <person name="Bharti A.K."/>
            <person name="Saxena R.K."/>
            <person name="Schlueter J.A."/>
            <person name="Donoghue M.T."/>
            <person name="Azam S."/>
            <person name="Fan G."/>
            <person name="Whaley A.M."/>
            <person name="Farmer A.D."/>
            <person name="Sheridan J."/>
            <person name="Iwata A."/>
            <person name="Tuteja R."/>
            <person name="Penmetsa R.V."/>
            <person name="Wu W."/>
            <person name="Upadhyaya H.D."/>
            <person name="Yang S.P."/>
            <person name="Shah T."/>
            <person name="Saxena K.B."/>
            <person name="Michael T."/>
            <person name="McCombie W.R."/>
            <person name="Yang B."/>
            <person name="Zhang G."/>
            <person name="Yang H."/>
            <person name="Wang J."/>
            <person name="Spillane C."/>
            <person name="Cook D.R."/>
            <person name="May G.D."/>
            <person name="Xu X."/>
            <person name="Jackson S.A."/>
        </authorList>
    </citation>
    <scope>NUCLEOTIDE SEQUENCE [LARGE SCALE GENOMIC DNA]</scope>
    <source>
        <strain evidence="2">cv. Asha</strain>
    </source>
</reference>
<name>A0A151UA48_CAJCA</name>
<proteinExistence type="predicted"/>
<dbReference type="Proteomes" id="UP000075243">
    <property type="component" value="Chromosome 1"/>
</dbReference>
<dbReference type="PANTHER" id="PTHR11439">
    <property type="entry name" value="GAG-POL-RELATED RETROTRANSPOSON"/>
    <property type="match status" value="1"/>
</dbReference>
<gene>
    <name evidence="1" type="ORF">KK1_020425</name>
</gene>
<evidence type="ECO:0000313" key="1">
    <source>
        <dbReference type="EMBL" id="KYP76195.1"/>
    </source>
</evidence>
<organism evidence="1 2">
    <name type="scientific">Cajanus cajan</name>
    <name type="common">Pigeon pea</name>
    <name type="synonym">Cajanus indicus</name>
    <dbReference type="NCBI Taxonomy" id="3821"/>
    <lineage>
        <taxon>Eukaryota</taxon>
        <taxon>Viridiplantae</taxon>
        <taxon>Streptophyta</taxon>
        <taxon>Embryophyta</taxon>
        <taxon>Tracheophyta</taxon>
        <taxon>Spermatophyta</taxon>
        <taxon>Magnoliopsida</taxon>
        <taxon>eudicotyledons</taxon>
        <taxon>Gunneridae</taxon>
        <taxon>Pentapetalae</taxon>
        <taxon>rosids</taxon>
        <taxon>fabids</taxon>
        <taxon>Fabales</taxon>
        <taxon>Fabaceae</taxon>
        <taxon>Papilionoideae</taxon>
        <taxon>50 kb inversion clade</taxon>
        <taxon>NPAAA clade</taxon>
        <taxon>indigoferoid/millettioid clade</taxon>
        <taxon>Phaseoleae</taxon>
        <taxon>Cajanus</taxon>
    </lineage>
</organism>
<sequence>MDSTLRLSKDSGTPLDDISSYRRLIGRLLYLTTTRPDITYAVQQLSQFLDSPTDIHLQAANRILRYIKSCPGKGLFFPSTSDFKLHAFSDSDWAGCPDSRRSVTGYCIFYGASLVSWKTKKQTTVSKSSSEAEYRALASTVCEVQWLSHLLKELNHATQVPCNLFCDNQSAIHIAHNDSFHERTKHIELDCHIVREKLLSGLIHLLPVSSSNQLADILTKPLASSSFYHILSKLGMLDIHSPACEGVIPN</sequence>
<dbReference type="OMA" id="TINTPAM"/>
<accession>A0A151UA48</accession>
<dbReference type="Gramene" id="C.cajan_19841.t">
    <property type="protein sequence ID" value="C.cajan_19841.t.cds1"/>
    <property type="gene ID" value="C.cajan_19841"/>
</dbReference>
<evidence type="ECO:0000313" key="2">
    <source>
        <dbReference type="Proteomes" id="UP000075243"/>
    </source>
</evidence>
<dbReference type="InterPro" id="IPR043502">
    <property type="entry name" value="DNA/RNA_pol_sf"/>
</dbReference>
<dbReference type="EMBL" id="CM003603">
    <property type="protein sequence ID" value="KYP76195.1"/>
    <property type="molecule type" value="Genomic_DNA"/>
</dbReference>
<dbReference type="SUPFAM" id="SSF56672">
    <property type="entry name" value="DNA/RNA polymerases"/>
    <property type="match status" value="1"/>
</dbReference>